<dbReference type="Pfam" id="PF00395">
    <property type="entry name" value="SLH"/>
    <property type="match status" value="3"/>
</dbReference>
<accession>A0A926HXG6</accession>
<dbReference type="EMBL" id="JACRSU010000001">
    <property type="protein sequence ID" value="MBC8540049.1"/>
    <property type="molecule type" value="Genomic_DNA"/>
</dbReference>
<dbReference type="InterPro" id="IPR051465">
    <property type="entry name" value="Cell_Envelope_Struct_Comp"/>
</dbReference>
<feature type="region of interest" description="Disordered" evidence="2">
    <location>
        <begin position="1640"/>
        <end position="1686"/>
    </location>
</feature>
<feature type="domain" description="SLH" evidence="4">
    <location>
        <begin position="1806"/>
        <end position="1864"/>
    </location>
</feature>
<keyword evidence="1" id="KW-0677">Repeat</keyword>
<feature type="compositionally biased region" description="Gly residues" evidence="2">
    <location>
        <begin position="1650"/>
        <end position="1666"/>
    </location>
</feature>
<reference evidence="5" key="1">
    <citation type="submission" date="2020-08" db="EMBL/GenBank/DDBJ databases">
        <title>Genome public.</title>
        <authorList>
            <person name="Liu C."/>
            <person name="Sun Q."/>
        </authorList>
    </citation>
    <scope>NUCLEOTIDE SEQUENCE</scope>
    <source>
        <strain evidence="5">H8</strain>
    </source>
</reference>
<organism evidence="5 6">
    <name type="scientific">Congzhengia minquanensis</name>
    <dbReference type="NCBI Taxonomy" id="2763657"/>
    <lineage>
        <taxon>Bacteria</taxon>
        <taxon>Bacillati</taxon>
        <taxon>Bacillota</taxon>
        <taxon>Clostridia</taxon>
        <taxon>Eubacteriales</taxon>
        <taxon>Oscillospiraceae</taxon>
        <taxon>Congzhengia</taxon>
    </lineage>
</organism>
<feature type="signal peptide" evidence="3">
    <location>
        <begin position="1"/>
        <end position="26"/>
    </location>
</feature>
<dbReference type="Pfam" id="PF14478">
    <property type="entry name" value="DUF4430"/>
    <property type="match status" value="1"/>
</dbReference>
<evidence type="ECO:0000313" key="6">
    <source>
        <dbReference type="Proteomes" id="UP000611762"/>
    </source>
</evidence>
<evidence type="ECO:0000259" key="4">
    <source>
        <dbReference type="PROSITE" id="PS51272"/>
    </source>
</evidence>
<evidence type="ECO:0000313" key="5">
    <source>
        <dbReference type="EMBL" id="MBC8540049.1"/>
    </source>
</evidence>
<proteinExistence type="predicted"/>
<dbReference type="Proteomes" id="UP000611762">
    <property type="component" value="Unassembled WGS sequence"/>
</dbReference>
<gene>
    <name evidence="5" type="ORF">H8698_03540</name>
</gene>
<evidence type="ECO:0000256" key="1">
    <source>
        <dbReference type="ARBA" id="ARBA00022737"/>
    </source>
</evidence>
<feature type="domain" description="SLH" evidence="4">
    <location>
        <begin position="1744"/>
        <end position="1803"/>
    </location>
</feature>
<sequence>MKRKIHGLLALLLTLSMLTGMFPATAFAVSASAAEATVYLTVSNQGLLAADNDGKAMANREVTVTDRNGDGKLSYEEALVAGHETYHSADGYSAPGGYVGKLWGIESANTLFFVNNQGLATGVSVDTVANGDRLVASINKDNVYYSDWYSFFDATEKTVTANEEFSLILKGHLGMAWTDADKADTALENISIGIWENGTFSAIEGKTTDSNGNVTLSFEEAGTYTVSAEGFAEDVVTDYNLMNMSTQDNPVYGVMDFSTYETQMAYTEADYGDGPYPADEVLYVDFMEWKENQESYHTLRSNQLIADCPIIAPVCVVTVAGDAPQMSDEDAVNSIYEEFSKSEYANLTKTPLIFPLEYNGTTYTNVLSYLKAWALYETGRDVTIDFTPYIYTTNYSDWSTGALKSLSYDGMDINGEITQDYFTNNANKNMNRLDKVTFTVGSTSSEEISKLCVSVQSLQRTPEELVNYVAGQLPFHRIIGSNASANSVVSALGEKSGSSTALPNACGLYNTTAVDIKWTAENVSGKSDAFTINERTRATTVTRPNVGEEDAVFDLTATVASKADTAVRTSITHRITIPAFEAVTVPFHITEGASLSLTDSYYGNAAVEDKYIVKTDGAPEGYDRYTCMLHTSATGSAQKFTYTVSKEGYITKTGTISVTDGGLEPTVVDLPISSEDDTKLKSLSVTAPSEGSSDFVTGLVFDPDTYEYHLDVKGIRTLKFAGEAAAEGADIKITSYYKSLADANSGTLTTSGKAITTLCYLPDEADTSSAIVITVTAPESSTQQEKTRTYTIHVNKSAASGPMTAFAITPSSTTGGKKDNWAGKDGEMPLEEELTPVFVNGSLVLGTYTVNYWRDQITVKPTAANCTILVGNETVASGKASSEIALNVGENKIPIQITDENDVVTEYTLTVYRKSQLDITAVEIENGALNTEFGENGSNRTGNGRFSNDSDTLRLKFDTNVAQDEEVDIRIALKDQSYTGKAGEFINVPVKDMDTAMLYVWLYRTVDGVKEGQVYIINMSRMPADSPSSVASYLPAPGQFVNQPIYANPNATLAGKQAVTLGAFGGNIVYRYDTPIENNPMNPYGIDFIVEGNAFTNADGTSSQSASEPAAVMVSQDGEHWYELAGSEYYDANTVHNLTVTYTNPDPSFAGAVHVPWTDNQGGSGTILTNDHHTQPYYPNPAVYQSFQNGIGKNDTYTDKSVSFTGTKTAGAVYPAFGYADNHAAGDDSNSPAANPKGNTAANPYIENHYAVYNGDGFDLDWAVDGEGNPVKLDSISYIKIYNPWLYDGGATGEKSPEILQVLRAAPAEEAVGKTAGLAALSINGKSVALEDGTFTYEVDAEGANSLTVTPTATNAEANIYVSNQRVGSGASTKAFTAVEKLRIIVQEEKKEPAIYLLNLTNVKAGESNADLKSLTLTPGDDVKTPDENGKLAFSVSNLVKSIRFAPEMNYQQATAVLTGENIEDIALQNKTSSPAIAVSVGENHFILTVTSADQSETKSYSVTVNRAGSGSSSEQDTIDVKFSLTGDKLHYDKETGSNTGKHTDPVWIKSQSVNIPAGSTVKYITEMMLNNAGLDYISDGIYISEIDGLGEFDNGPKSGWMYRHNGKIANEGYATRVLSESDQIEWFYTDDYTKEKDYEEWDPDEEEGTGGGSGGGSGSGSGHRGNGTNVVSPEEPDKTDQTFRDVPESHWAAAYIKDLADKKLINGKSETEFAPEDNITRAEFAAILSRMSGDDLPAADSFFIDVANDAWYAANVTWAVTAGVVKGVSETEFAPDANITRQDMAVMIERYAAYKAYTFAAENEAERFADENEIAEYAKNAVSTMQQAGIISGMGDNTFAPLLFATRAQAAKMLGVLLVDMNK</sequence>
<evidence type="ECO:0000256" key="3">
    <source>
        <dbReference type="SAM" id="SignalP"/>
    </source>
</evidence>
<dbReference type="InterPro" id="IPR025883">
    <property type="entry name" value="Cadherin-like_domain"/>
</dbReference>
<name>A0A926HXG6_9FIRM</name>
<dbReference type="PANTHER" id="PTHR43308:SF5">
    <property type="entry name" value="S-LAYER PROTEIN _ PEPTIDOGLYCAN ENDO-BETA-N-ACETYLGLUCOSAMINIDASE"/>
    <property type="match status" value="1"/>
</dbReference>
<dbReference type="Pfam" id="PF12733">
    <property type="entry name" value="Cadherin-like"/>
    <property type="match status" value="2"/>
</dbReference>
<feature type="compositionally biased region" description="Acidic residues" evidence="2">
    <location>
        <begin position="1640"/>
        <end position="1649"/>
    </location>
</feature>
<dbReference type="InterPro" id="IPR027954">
    <property type="entry name" value="Transcobalamin-like_C"/>
</dbReference>
<dbReference type="PROSITE" id="PS51272">
    <property type="entry name" value="SLH"/>
    <property type="match status" value="3"/>
</dbReference>
<dbReference type="Gene3D" id="2.170.130.30">
    <property type="match status" value="1"/>
</dbReference>
<comment type="caution">
    <text evidence="5">The sequence shown here is derived from an EMBL/GenBank/DDBJ whole genome shotgun (WGS) entry which is preliminary data.</text>
</comment>
<feature type="chain" id="PRO_5039415903" evidence="3">
    <location>
        <begin position="27"/>
        <end position="1864"/>
    </location>
</feature>
<dbReference type="PANTHER" id="PTHR43308">
    <property type="entry name" value="OUTER MEMBRANE PROTEIN ALPHA-RELATED"/>
    <property type="match status" value="1"/>
</dbReference>
<dbReference type="RefSeq" id="WP_249311184.1">
    <property type="nucleotide sequence ID" value="NZ_JACRSU010000001.1"/>
</dbReference>
<dbReference type="InterPro" id="IPR001119">
    <property type="entry name" value="SLH_dom"/>
</dbReference>
<feature type="domain" description="SLH" evidence="4">
    <location>
        <begin position="1680"/>
        <end position="1743"/>
    </location>
</feature>
<evidence type="ECO:0000256" key="2">
    <source>
        <dbReference type="SAM" id="MobiDB-lite"/>
    </source>
</evidence>
<protein>
    <submittedName>
        <fullName evidence="5">S-layer homology domain-containing protein</fullName>
    </submittedName>
</protein>
<keyword evidence="6" id="KW-1185">Reference proteome</keyword>
<feature type="compositionally biased region" description="Basic and acidic residues" evidence="2">
    <location>
        <begin position="1676"/>
        <end position="1686"/>
    </location>
</feature>
<keyword evidence="3" id="KW-0732">Signal</keyword>